<organism evidence="2">
    <name type="scientific">Arundo donax</name>
    <name type="common">Giant reed</name>
    <name type="synonym">Donax arundinaceus</name>
    <dbReference type="NCBI Taxonomy" id="35708"/>
    <lineage>
        <taxon>Eukaryota</taxon>
        <taxon>Viridiplantae</taxon>
        <taxon>Streptophyta</taxon>
        <taxon>Embryophyta</taxon>
        <taxon>Tracheophyta</taxon>
        <taxon>Spermatophyta</taxon>
        <taxon>Magnoliopsida</taxon>
        <taxon>Liliopsida</taxon>
        <taxon>Poales</taxon>
        <taxon>Poaceae</taxon>
        <taxon>PACMAD clade</taxon>
        <taxon>Arundinoideae</taxon>
        <taxon>Arundineae</taxon>
        <taxon>Arundo</taxon>
    </lineage>
</organism>
<accession>A0A0A9DC08</accession>
<protein>
    <submittedName>
        <fullName evidence="2">Uncharacterized protein</fullName>
    </submittedName>
</protein>
<feature type="region of interest" description="Disordered" evidence="1">
    <location>
        <begin position="10"/>
        <end position="56"/>
    </location>
</feature>
<proteinExistence type="predicted"/>
<dbReference type="EMBL" id="GBRH01214720">
    <property type="protein sequence ID" value="JAD83175.1"/>
    <property type="molecule type" value="Transcribed_RNA"/>
</dbReference>
<evidence type="ECO:0000313" key="2">
    <source>
        <dbReference type="EMBL" id="JAD83175.1"/>
    </source>
</evidence>
<name>A0A0A9DC08_ARUDO</name>
<evidence type="ECO:0000256" key="1">
    <source>
        <dbReference type="SAM" id="MobiDB-lite"/>
    </source>
</evidence>
<dbReference type="AlphaFoldDB" id="A0A0A9DC08"/>
<reference evidence="2" key="2">
    <citation type="journal article" date="2015" name="Data Brief">
        <title>Shoot transcriptome of the giant reed, Arundo donax.</title>
        <authorList>
            <person name="Barrero R.A."/>
            <person name="Guerrero F.D."/>
            <person name="Moolhuijzen P."/>
            <person name="Goolsby J.A."/>
            <person name="Tidwell J."/>
            <person name="Bellgard S.E."/>
            <person name="Bellgard M.I."/>
        </authorList>
    </citation>
    <scope>NUCLEOTIDE SEQUENCE</scope>
    <source>
        <tissue evidence="2">Shoot tissue taken approximately 20 cm above the soil surface</tissue>
    </source>
</reference>
<reference evidence="2" key="1">
    <citation type="submission" date="2014-09" db="EMBL/GenBank/DDBJ databases">
        <authorList>
            <person name="Magalhaes I.L.F."/>
            <person name="Oliveira U."/>
            <person name="Santos F.R."/>
            <person name="Vidigal T.H.D.A."/>
            <person name="Brescovit A.D."/>
            <person name="Santos A.J."/>
        </authorList>
    </citation>
    <scope>NUCLEOTIDE SEQUENCE</scope>
    <source>
        <tissue evidence="2">Shoot tissue taken approximately 20 cm above the soil surface</tissue>
    </source>
</reference>
<sequence length="56" mass="5899">MPVWAALVPPCHGRGAGPGGARRRRCASGACRRSPPWSARPGNRARTPTPPLPGSW</sequence>